<sequence length="127" mass="14996">MVRQKEFRAQLNDKEWEFLNKIREQNPAIKTAHDIFVLFVNEHNTCHQLKNELQTLRNINLNTQATNEILGELMLKGVGFRDANNLPVTEVKIGSQYLGIKSAKNKIKEEIESRQINKYWHKERVHE</sequence>
<evidence type="ECO:0000313" key="1">
    <source>
        <dbReference type="EMBL" id="PAB57311.1"/>
    </source>
</evidence>
<accession>A0A267MCK5</accession>
<comment type="caution">
    <text evidence="1">The sequence shown here is derived from an EMBL/GenBank/DDBJ whole genome shotgun (WGS) entry which is preliminary data.</text>
</comment>
<protein>
    <submittedName>
        <fullName evidence="1">Uncharacterized protein</fullName>
    </submittedName>
</protein>
<dbReference type="AlphaFoldDB" id="A0A267MCK5"/>
<gene>
    <name evidence="1" type="ORF">A3Q24_00250</name>
</gene>
<dbReference type="Proteomes" id="UP000216008">
    <property type="component" value="Unassembled WGS sequence"/>
</dbReference>
<evidence type="ECO:0000313" key="2">
    <source>
        <dbReference type="Proteomes" id="UP000216008"/>
    </source>
</evidence>
<proteinExistence type="predicted"/>
<organism evidence="1 2">
    <name type="scientific">Lactobacillus johnsonii</name>
    <dbReference type="NCBI Taxonomy" id="33959"/>
    <lineage>
        <taxon>Bacteria</taxon>
        <taxon>Bacillati</taxon>
        <taxon>Bacillota</taxon>
        <taxon>Bacilli</taxon>
        <taxon>Lactobacillales</taxon>
        <taxon>Lactobacillaceae</taxon>
        <taxon>Lactobacillus</taxon>
    </lineage>
</organism>
<name>A0A267MCK5_LACJH</name>
<reference evidence="1 2" key="1">
    <citation type="submission" date="2017-05" db="EMBL/GenBank/DDBJ databases">
        <title>Lactobacillus johnsonii from commercial turkeys.</title>
        <authorList>
            <person name="Johnson T.J."/>
            <person name="Youmans B."/>
        </authorList>
    </citation>
    <scope>NUCLEOTIDE SEQUENCE [LARGE SCALE GENOMIC DNA]</scope>
    <source>
        <strain evidence="1 2">UMNLJ114</strain>
    </source>
</reference>
<dbReference type="EMBL" id="NIBD01000002">
    <property type="protein sequence ID" value="PAB57311.1"/>
    <property type="molecule type" value="Genomic_DNA"/>
</dbReference>
<dbReference type="RefSeq" id="WP_095182373.1">
    <property type="nucleotide sequence ID" value="NZ_NIBD01000002.1"/>
</dbReference>